<keyword evidence="1 2" id="KW-0728">SH3 domain</keyword>
<feature type="compositionally biased region" description="Low complexity" evidence="3">
    <location>
        <begin position="235"/>
        <end position="253"/>
    </location>
</feature>
<dbReference type="InterPro" id="IPR001452">
    <property type="entry name" value="SH3_domain"/>
</dbReference>
<evidence type="ECO:0000256" key="1">
    <source>
        <dbReference type="ARBA" id="ARBA00022443"/>
    </source>
</evidence>
<dbReference type="Pfam" id="PF00241">
    <property type="entry name" value="Cofilin_ADF"/>
    <property type="match status" value="1"/>
</dbReference>
<dbReference type="GO" id="GO:0030864">
    <property type="term" value="C:cortical actin cytoskeleton"/>
    <property type="evidence" value="ECO:0007669"/>
    <property type="project" value="TreeGrafter"/>
</dbReference>
<dbReference type="Proteomes" id="UP000054845">
    <property type="component" value="Unassembled WGS sequence"/>
</dbReference>
<feature type="compositionally biased region" description="Low complexity" evidence="3">
    <location>
        <begin position="187"/>
        <end position="200"/>
    </location>
</feature>
<evidence type="ECO:0000313" key="7">
    <source>
        <dbReference type="Proteomes" id="UP000054845"/>
    </source>
</evidence>
<evidence type="ECO:0000313" key="6">
    <source>
        <dbReference type="EMBL" id="CEH13588.1"/>
    </source>
</evidence>
<dbReference type="GO" id="GO:0030427">
    <property type="term" value="C:site of polarized growth"/>
    <property type="evidence" value="ECO:0007669"/>
    <property type="project" value="TreeGrafter"/>
</dbReference>
<dbReference type="AlphaFoldDB" id="A0A0P1BE44"/>
<evidence type="ECO:0000259" key="5">
    <source>
        <dbReference type="PROSITE" id="PS51263"/>
    </source>
</evidence>
<dbReference type="EMBL" id="CCYA01000221">
    <property type="protein sequence ID" value="CEH13588.1"/>
    <property type="molecule type" value="Genomic_DNA"/>
</dbReference>
<dbReference type="Gene3D" id="2.30.30.40">
    <property type="entry name" value="SH3 Domains"/>
    <property type="match status" value="2"/>
</dbReference>
<feature type="region of interest" description="Disordered" evidence="3">
    <location>
        <begin position="437"/>
        <end position="469"/>
    </location>
</feature>
<feature type="domain" description="ADF-H" evidence="5">
    <location>
        <begin position="4"/>
        <end position="131"/>
    </location>
</feature>
<dbReference type="InterPro" id="IPR029006">
    <property type="entry name" value="ADF-H/Gelsolin-like_dom_sf"/>
</dbReference>
<dbReference type="Pfam" id="PF14604">
    <property type="entry name" value="SH3_9"/>
    <property type="match status" value="1"/>
</dbReference>
<dbReference type="PROSITE" id="PS50002">
    <property type="entry name" value="SH3"/>
    <property type="match status" value="1"/>
</dbReference>
<feature type="compositionally biased region" description="Pro residues" evidence="3">
    <location>
        <begin position="443"/>
        <end position="463"/>
    </location>
</feature>
<dbReference type="InterPro" id="IPR002108">
    <property type="entry name" value="ADF-H"/>
</dbReference>
<proteinExistence type="predicted"/>
<evidence type="ECO:0000259" key="4">
    <source>
        <dbReference type="PROSITE" id="PS50002"/>
    </source>
</evidence>
<keyword evidence="7" id="KW-1185">Reference proteome</keyword>
<accession>A0A0P1BE44</accession>
<dbReference type="PRINTS" id="PR00499">
    <property type="entry name" value="P67PHOX"/>
</dbReference>
<dbReference type="PANTHER" id="PTHR10829:SF25">
    <property type="entry name" value="DREBRIN-LIKE PROTEIN"/>
    <property type="match status" value="1"/>
</dbReference>
<evidence type="ECO:0000256" key="3">
    <source>
        <dbReference type="SAM" id="MobiDB-lite"/>
    </source>
</evidence>
<dbReference type="PRINTS" id="PR00452">
    <property type="entry name" value="SH3DOMAIN"/>
</dbReference>
<dbReference type="GO" id="GO:0005884">
    <property type="term" value="C:actin filament"/>
    <property type="evidence" value="ECO:0007669"/>
    <property type="project" value="TreeGrafter"/>
</dbReference>
<dbReference type="SUPFAM" id="SSF55753">
    <property type="entry name" value="Actin depolymerizing proteins"/>
    <property type="match status" value="1"/>
</dbReference>
<dbReference type="CDD" id="cd11819">
    <property type="entry name" value="SH3_Cortactin_like"/>
    <property type="match status" value="1"/>
</dbReference>
<dbReference type="GO" id="GO:0051015">
    <property type="term" value="F:actin filament binding"/>
    <property type="evidence" value="ECO:0007669"/>
    <property type="project" value="TreeGrafter"/>
</dbReference>
<dbReference type="InterPro" id="IPR036028">
    <property type="entry name" value="SH3-like_dom_sf"/>
</dbReference>
<evidence type="ECO:0000256" key="2">
    <source>
        <dbReference type="PROSITE-ProRule" id="PRU00192"/>
    </source>
</evidence>
<dbReference type="OrthoDB" id="5971719at2759"/>
<sequence length="509" mass="51757">MSLGVNLSAPGIKSAYDAVLSGSKDYLILSYERGSNDIKVDTLASGSLDDALFDFSDGSIMYGLIRVVDPNSNLPKYVLINWCGEGVPVNRKGLFPSHSADVAKFLRGYHVSVNARTEADLDAKAIMKKVADSGGSKYSAAGDAANTQRGGRIEPVGTAYTSRKDDLANIRANAAATASAPPPAPRPAVAQPHTPAAPAAPAAPPAPAAPATSTGGFGAPKVGGIIGSVPPAPAQQPAATIVRSAAPEAPAKPAAEDRIGPVGTAYEPVRIGKPGKLGANRWNPGANASSSPSTPAAAGGPAPRAPSGGLTWSQRQEAAKKEREEEEARSPAPPAPPSAEPDVAQLAKQVDDTKLAPQTAEALAAPASGAAGLRAVAVYDYDATEENEISFREGDTITSIQQPDEGWWSGVAPDGSEGLFPATYVEVIEGESAIDGAAGEEAAPPPPPPPPAPPAPPAAPAAPPVAAEEVPEGETIVGIVFESEEWWSGTSSTTGQAGLFPANYVELHE</sequence>
<feature type="compositionally biased region" description="Basic and acidic residues" evidence="3">
    <location>
        <begin position="317"/>
        <end position="329"/>
    </location>
</feature>
<organism evidence="6 7">
    <name type="scientific">Ceraceosorus bombacis</name>
    <dbReference type="NCBI Taxonomy" id="401625"/>
    <lineage>
        <taxon>Eukaryota</taxon>
        <taxon>Fungi</taxon>
        <taxon>Dikarya</taxon>
        <taxon>Basidiomycota</taxon>
        <taxon>Ustilaginomycotina</taxon>
        <taxon>Exobasidiomycetes</taxon>
        <taxon>Ceraceosorales</taxon>
        <taxon>Ceraceosoraceae</taxon>
        <taxon>Ceraceosorus</taxon>
    </lineage>
</organism>
<feature type="compositionally biased region" description="Low complexity" evidence="3">
    <location>
        <begin position="284"/>
        <end position="309"/>
    </location>
</feature>
<feature type="domain" description="SH3" evidence="4">
    <location>
        <begin position="370"/>
        <end position="430"/>
    </location>
</feature>
<feature type="region of interest" description="Disordered" evidence="3">
    <location>
        <begin position="134"/>
        <end position="159"/>
    </location>
</feature>
<dbReference type="PROSITE" id="PS51263">
    <property type="entry name" value="ADF_H"/>
    <property type="match status" value="1"/>
</dbReference>
<dbReference type="PANTHER" id="PTHR10829">
    <property type="entry name" value="CORTACTIN AND DREBRIN"/>
    <property type="match status" value="1"/>
</dbReference>
<dbReference type="CDD" id="cd11281">
    <property type="entry name" value="ADF_drebrin_like"/>
    <property type="match status" value="1"/>
</dbReference>
<dbReference type="STRING" id="401625.A0A0P1BE44"/>
<dbReference type="GO" id="GO:0030833">
    <property type="term" value="P:regulation of actin filament polymerization"/>
    <property type="evidence" value="ECO:0007669"/>
    <property type="project" value="TreeGrafter"/>
</dbReference>
<dbReference type="GO" id="GO:0098974">
    <property type="term" value="P:postsynaptic actin cytoskeleton organization"/>
    <property type="evidence" value="ECO:0007669"/>
    <property type="project" value="TreeGrafter"/>
</dbReference>
<feature type="region of interest" description="Disordered" evidence="3">
    <location>
        <begin position="174"/>
        <end position="215"/>
    </location>
</feature>
<reference evidence="6 7" key="1">
    <citation type="submission" date="2014-09" db="EMBL/GenBank/DDBJ databases">
        <authorList>
            <person name="Magalhaes I.L.F."/>
            <person name="Oliveira U."/>
            <person name="Santos F.R."/>
            <person name="Vidigal T.H.D.A."/>
            <person name="Brescovit A.D."/>
            <person name="Santos A.J."/>
        </authorList>
    </citation>
    <scope>NUCLEOTIDE SEQUENCE [LARGE SCALE GENOMIC DNA]</scope>
</reference>
<feature type="region of interest" description="Disordered" evidence="3">
    <location>
        <begin position="228"/>
        <end position="344"/>
    </location>
</feature>
<dbReference type="SMART" id="SM00326">
    <property type="entry name" value="SH3"/>
    <property type="match status" value="2"/>
</dbReference>
<dbReference type="SMART" id="SM00102">
    <property type="entry name" value="ADF"/>
    <property type="match status" value="1"/>
</dbReference>
<dbReference type="SUPFAM" id="SSF50044">
    <property type="entry name" value="SH3-domain"/>
    <property type="match status" value="2"/>
</dbReference>
<protein>
    <submittedName>
        <fullName evidence="6">Drebrins and related actin binding proteins</fullName>
    </submittedName>
</protein>
<dbReference type="Gene3D" id="3.40.20.10">
    <property type="entry name" value="Severin"/>
    <property type="match status" value="1"/>
</dbReference>
<name>A0A0P1BE44_9BASI</name>